<comment type="caution">
    <text evidence="3">The sequence shown here is derived from an EMBL/GenBank/DDBJ whole genome shotgun (WGS) entry which is preliminary data.</text>
</comment>
<dbReference type="GO" id="GO:0004864">
    <property type="term" value="F:protein phosphatase inhibitor activity"/>
    <property type="evidence" value="ECO:0007669"/>
    <property type="project" value="TreeGrafter"/>
</dbReference>
<feature type="domain" description="Tyrosine-protein phosphatase" evidence="1">
    <location>
        <begin position="177"/>
        <end position="318"/>
    </location>
</feature>
<dbReference type="SMART" id="SM00450">
    <property type="entry name" value="RHOD"/>
    <property type="match status" value="1"/>
</dbReference>
<dbReference type="CDD" id="cd14517">
    <property type="entry name" value="DSP_STYXL1"/>
    <property type="match status" value="1"/>
</dbReference>
<dbReference type="GO" id="GO:0001691">
    <property type="term" value="F:pseudophosphatase activity"/>
    <property type="evidence" value="ECO:0007669"/>
    <property type="project" value="TreeGrafter"/>
</dbReference>
<proteinExistence type="predicted"/>
<dbReference type="EMBL" id="JAGXEW010000024">
    <property type="protein sequence ID" value="KAK1158386.1"/>
    <property type="molecule type" value="Genomic_DNA"/>
</dbReference>
<gene>
    <name evidence="3" type="primary">STYXL1</name>
    <name evidence="3" type="ORF">AOXY_G23287</name>
</gene>
<dbReference type="PANTHER" id="PTHR46659:SF1">
    <property type="entry name" value="SERINE_THREONINE_TYROSINE-INTERACTING-LIKE PROTEIN 1"/>
    <property type="match status" value="1"/>
</dbReference>
<dbReference type="PANTHER" id="PTHR46659">
    <property type="entry name" value="SERINE/THREONINE/TYROSINE-INTERACTING-LIKE PROTEIN 1"/>
    <property type="match status" value="1"/>
</dbReference>
<dbReference type="Gene3D" id="3.40.250.10">
    <property type="entry name" value="Rhodanese-like domain"/>
    <property type="match status" value="1"/>
</dbReference>
<keyword evidence="4" id="KW-1185">Reference proteome</keyword>
<dbReference type="FunFam" id="3.90.190.10:FF:000082">
    <property type="entry name" value="Serine/threonine/tyrosine-interacting-like protein 1"/>
    <property type="match status" value="1"/>
</dbReference>
<dbReference type="PROSITE" id="PS50054">
    <property type="entry name" value="TYR_PHOSPHATASE_DUAL"/>
    <property type="match status" value="1"/>
</dbReference>
<dbReference type="GO" id="GO:0019903">
    <property type="term" value="F:protein phosphatase binding"/>
    <property type="evidence" value="ECO:0007669"/>
    <property type="project" value="TreeGrafter"/>
</dbReference>
<dbReference type="AlphaFoldDB" id="A0AAD8FYE1"/>
<evidence type="ECO:0000313" key="4">
    <source>
        <dbReference type="Proteomes" id="UP001230051"/>
    </source>
</evidence>
<organism evidence="3 4">
    <name type="scientific">Acipenser oxyrinchus oxyrinchus</name>
    <dbReference type="NCBI Taxonomy" id="40147"/>
    <lineage>
        <taxon>Eukaryota</taxon>
        <taxon>Metazoa</taxon>
        <taxon>Chordata</taxon>
        <taxon>Craniata</taxon>
        <taxon>Vertebrata</taxon>
        <taxon>Euteleostomi</taxon>
        <taxon>Actinopterygii</taxon>
        <taxon>Chondrostei</taxon>
        <taxon>Acipenseriformes</taxon>
        <taxon>Acipenseridae</taxon>
        <taxon>Acipenser</taxon>
    </lineage>
</organism>
<dbReference type="SUPFAM" id="SSF52821">
    <property type="entry name" value="Rhodanese/Cell cycle control phosphatase"/>
    <property type="match status" value="1"/>
</dbReference>
<evidence type="ECO:0000313" key="3">
    <source>
        <dbReference type="EMBL" id="KAK1158386.1"/>
    </source>
</evidence>
<dbReference type="Proteomes" id="UP001230051">
    <property type="component" value="Unassembled WGS sequence"/>
</dbReference>
<dbReference type="PROSITE" id="PS50206">
    <property type="entry name" value="RHODANESE_3"/>
    <property type="match status" value="1"/>
</dbReference>
<sequence>VISQDVTPWKPDSVSSYRSHRCIHISRITGTGLGVGTRLAVTPGRIKLYNILNQCTAVSRLCESNYLCLIDARPKEDYDESHIITAKRSVKNSKGEFLPPVSVELECMKYCIVYDGNTVSLEEKGPAFQCAEVLQEASRHPIRILNGGYEAFSAYYPFLRTQKILYMPQELEDLHPYPVEILPSQLYLGTCRQACDRQIQKDLKIKAHVNVSEEAVDVLQGGQVLHIPVSDLFNSDLYPYFKETCNFLGSHLKSKSAVLVFSSLGISRSSTVIVAFLILHHAHTLQGAWKHVLKCKTNMRPQRGFVRQLSKWEEHVHGKTITDISDPHY</sequence>
<dbReference type="SUPFAM" id="SSF52799">
    <property type="entry name" value="(Phosphotyrosine protein) phosphatases II"/>
    <property type="match status" value="1"/>
</dbReference>
<dbReference type="InterPro" id="IPR036873">
    <property type="entry name" value="Rhodanese-like_dom_sf"/>
</dbReference>
<reference evidence="3" key="1">
    <citation type="submission" date="2022-02" db="EMBL/GenBank/DDBJ databases">
        <title>Atlantic sturgeon de novo genome assembly.</title>
        <authorList>
            <person name="Stock M."/>
            <person name="Klopp C."/>
            <person name="Guiguen Y."/>
            <person name="Cabau C."/>
            <person name="Parinello H."/>
            <person name="Santidrian Yebra-Pimentel E."/>
            <person name="Kuhl H."/>
            <person name="Dirks R.P."/>
            <person name="Guessner J."/>
            <person name="Wuertz S."/>
            <person name="Du K."/>
            <person name="Schartl M."/>
        </authorList>
    </citation>
    <scope>NUCLEOTIDE SEQUENCE</scope>
    <source>
        <strain evidence="3">STURGEONOMICS-FGT-2020</strain>
        <tissue evidence="3">Whole blood</tissue>
    </source>
</reference>
<dbReference type="GO" id="GO:2001244">
    <property type="term" value="P:positive regulation of intrinsic apoptotic signaling pathway"/>
    <property type="evidence" value="ECO:0007669"/>
    <property type="project" value="TreeGrafter"/>
</dbReference>
<protein>
    <submittedName>
        <fullName evidence="3">Serine/threonine/tyrosine-interacting-like protein 1</fullName>
    </submittedName>
</protein>
<dbReference type="InterPro" id="IPR053272">
    <property type="entry name" value="STY_interacting-like"/>
</dbReference>
<dbReference type="SMART" id="SM00195">
    <property type="entry name" value="DSPc"/>
    <property type="match status" value="1"/>
</dbReference>
<name>A0AAD8FYE1_ACIOX</name>
<dbReference type="InterPro" id="IPR020422">
    <property type="entry name" value="TYR_PHOSPHATASE_DUAL_dom"/>
</dbReference>
<dbReference type="InterPro" id="IPR000340">
    <property type="entry name" value="Dual-sp_phosphatase_cat-dom"/>
</dbReference>
<dbReference type="InterPro" id="IPR029021">
    <property type="entry name" value="Prot-tyrosine_phosphatase-like"/>
</dbReference>
<accession>A0AAD8FYE1</accession>
<dbReference type="GO" id="GO:0005739">
    <property type="term" value="C:mitochondrion"/>
    <property type="evidence" value="ECO:0007669"/>
    <property type="project" value="TreeGrafter"/>
</dbReference>
<dbReference type="Pfam" id="PF00581">
    <property type="entry name" value="Rhodanese"/>
    <property type="match status" value="1"/>
</dbReference>
<dbReference type="Pfam" id="PF00782">
    <property type="entry name" value="DSPc"/>
    <property type="match status" value="1"/>
</dbReference>
<dbReference type="Gene3D" id="3.90.190.10">
    <property type="entry name" value="Protein tyrosine phosphatase superfamily"/>
    <property type="match status" value="1"/>
</dbReference>
<dbReference type="GO" id="GO:0062030">
    <property type="term" value="P:negative regulation of stress granule assembly"/>
    <property type="evidence" value="ECO:0007669"/>
    <property type="project" value="TreeGrafter"/>
</dbReference>
<feature type="non-terminal residue" evidence="3">
    <location>
        <position position="1"/>
    </location>
</feature>
<evidence type="ECO:0000259" key="1">
    <source>
        <dbReference type="PROSITE" id="PS50054"/>
    </source>
</evidence>
<evidence type="ECO:0000259" key="2">
    <source>
        <dbReference type="PROSITE" id="PS50206"/>
    </source>
</evidence>
<dbReference type="InterPro" id="IPR001763">
    <property type="entry name" value="Rhodanese-like_dom"/>
</dbReference>
<feature type="domain" description="Rhodanese" evidence="2">
    <location>
        <begin position="67"/>
        <end position="160"/>
    </location>
</feature>